<dbReference type="Gene3D" id="3.40.50.11900">
    <property type="match status" value="1"/>
</dbReference>
<comment type="similarity">
    <text evidence="1">Belongs to the FldB/FldC dehydratase alpha/beta subunit family.</text>
</comment>
<dbReference type="PANTHER" id="PTHR30548">
    <property type="entry name" value="2-HYDROXYGLUTARYL-COA DEHYDRATASE, D-COMPONENT-RELATED"/>
    <property type="match status" value="1"/>
</dbReference>
<dbReference type="EMBL" id="JACPRF010000217">
    <property type="protein sequence ID" value="MBI2876654.1"/>
    <property type="molecule type" value="Genomic_DNA"/>
</dbReference>
<reference evidence="2" key="1">
    <citation type="submission" date="2020-07" db="EMBL/GenBank/DDBJ databases">
        <title>Huge and variable diversity of episymbiotic CPR bacteria and DPANN archaea in groundwater ecosystems.</title>
        <authorList>
            <person name="He C.Y."/>
            <person name="Keren R."/>
            <person name="Whittaker M."/>
            <person name="Farag I.F."/>
            <person name="Doudna J."/>
            <person name="Cate J.H.D."/>
            <person name="Banfield J.F."/>
        </authorList>
    </citation>
    <scope>NUCLEOTIDE SEQUENCE</scope>
    <source>
        <strain evidence="2">NC_groundwater_672_Ag_B-0.1um_62_36</strain>
    </source>
</reference>
<proteinExistence type="inferred from homology"/>
<dbReference type="PANTHER" id="PTHR30548:SF2">
    <property type="entry name" value="2-HYDROXYACYL-COA DEHYDRATASE,D-COMPONENT"/>
    <property type="match status" value="1"/>
</dbReference>
<dbReference type="Proteomes" id="UP000769766">
    <property type="component" value="Unassembled WGS sequence"/>
</dbReference>
<protein>
    <submittedName>
        <fullName evidence="2">2-hydroxyacyl-CoA dehydratase</fullName>
    </submittedName>
</protein>
<evidence type="ECO:0000313" key="3">
    <source>
        <dbReference type="Proteomes" id="UP000769766"/>
    </source>
</evidence>
<sequence length="117" mass="13582">MVVVKSDSDLLYAHELDPDRPLESLAEKYVYDNYFSVLPVRLERTRRLIQDYRVDGVVTYSHLGCRHYCGGQRAVRDLIGREFGLPILELSGDLADFRGYDSQQAREQVDRFIERLG</sequence>
<dbReference type="AlphaFoldDB" id="A0A932CNY5"/>
<dbReference type="Pfam" id="PF06050">
    <property type="entry name" value="HGD-D"/>
    <property type="match status" value="1"/>
</dbReference>
<gene>
    <name evidence="2" type="ORF">HYY20_07215</name>
</gene>
<accession>A0A932CNY5</accession>
<evidence type="ECO:0000256" key="1">
    <source>
        <dbReference type="ARBA" id="ARBA00005806"/>
    </source>
</evidence>
<comment type="caution">
    <text evidence="2">The sequence shown here is derived from an EMBL/GenBank/DDBJ whole genome shotgun (WGS) entry which is preliminary data.</text>
</comment>
<dbReference type="InterPro" id="IPR010327">
    <property type="entry name" value="FldB/FldC_alpha/beta"/>
</dbReference>
<organism evidence="2 3">
    <name type="scientific">Tectimicrobiota bacterium</name>
    <dbReference type="NCBI Taxonomy" id="2528274"/>
    <lineage>
        <taxon>Bacteria</taxon>
        <taxon>Pseudomonadati</taxon>
        <taxon>Nitrospinota/Tectimicrobiota group</taxon>
        <taxon>Candidatus Tectimicrobiota</taxon>
    </lineage>
</organism>
<name>A0A932CNY5_UNCTE</name>
<evidence type="ECO:0000313" key="2">
    <source>
        <dbReference type="EMBL" id="MBI2876654.1"/>
    </source>
</evidence>